<dbReference type="AlphaFoldDB" id="A0A2M4B885"/>
<protein>
    <submittedName>
        <fullName evidence="2">Putative secreted protein</fullName>
    </submittedName>
</protein>
<evidence type="ECO:0000256" key="1">
    <source>
        <dbReference type="SAM" id="SignalP"/>
    </source>
</evidence>
<name>A0A2M4B885_9DIPT</name>
<keyword evidence="1" id="KW-0732">Signal</keyword>
<dbReference type="EMBL" id="GGFK01015717">
    <property type="protein sequence ID" value="MBW49038.1"/>
    <property type="molecule type" value="Transcribed_RNA"/>
</dbReference>
<feature type="chain" id="PRO_5014597735" evidence="1">
    <location>
        <begin position="23"/>
        <end position="71"/>
    </location>
</feature>
<evidence type="ECO:0000313" key="2">
    <source>
        <dbReference type="EMBL" id="MBW49038.1"/>
    </source>
</evidence>
<proteinExistence type="predicted"/>
<accession>A0A2M4B885</accession>
<reference evidence="2" key="1">
    <citation type="submission" date="2018-01" db="EMBL/GenBank/DDBJ databases">
        <title>An insight into the sialome of Amazonian anophelines.</title>
        <authorList>
            <person name="Ribeiro J.M."/>
            <person name="Scarpassa V."/>
            <person name="Calvo E."/>
        </authorList>
    </citation>
    <scope>NUCLEOTIDE SEQUENCE</scope>
    <source>
        <tissue evidence="2">Salivary glands</tissue>
    </source>
</reference>
<sequence>MRIHRNRICVVLFVVTLNQSNAFKQPNSIRPFSTECVRVEHLAHFLPASSPKWEIEPEESDILQIVFECLS</sequence>
<organism evidence="2">
    <name type="scientific">Anopheles triannulatus</name>
    <dbReference type="NCBI Taxonomy" id="58253"/>
    <lineage>
        <taxon>Eukaryota</taxon>
        <taxon>Metazoa</taxon>
        <taxon>Ecdysozoa</taxon>
        <taxon>Arthropoda</taxon>
        <taxon>Hexapoda</taxon>
        <taxon>Insecta</taxon>
        <taxon>Pterygota</taxon>
        <taxon>Neoptera</taxon>
        <taxon>Endopterygota</taxon>
        <taxon>Diptera</taxon>
        <taxon>Nematocera</taxon>
        <taxon>Culicoidea</taxon>
        <taxon>Culicidae</taxon>
        <taxon>Anophelinae</taxon>
        <taxon>Anopheles</taxon>
    </lineage>
</organism>
<feature type="signal peptide" evidence="1">
    <location>
        <begin position="1"/>
        <end position="22"/>
    </location>
</feature>